<keyword evidence="3" id="KW-0812">Transmembrane</keyword>
<name>A0A8D2LJF6_VARKO</name>
<evidence type="ECO:0000256" key="3">
    <source>
        <dbReference type="SAM" id="Phobius"/>
    </source>
</evidence>
<keyword evidence="1" id="KW-0175">Coiled coil</keyword>
<dbReference type="AlphaFoldDB" id="A0A8D2LJF6"/>
<evidence type="ECO:0000313" key="6">
    <source>
        <dbReference type="Proteomes" id="UP000694545"/>
    </source>
</evidence>
<organism evidence="5 6">
    <name type="scientific">Varanus komodoensis</name>
    <name type="common">Komodo dragon</name>
    <dbReference type="NCBI Taxonomy" id="61221"/>
    <lineage>
        <taxon>Eukaryota</taxon>
        <taxon>Metazoa</taxon>
        <taxon>Chordata</taxon>
        <taxon>Craniata</taxon>
        <taxon>Vertebrata</taxon>
        <taxon>Euteleostomi</taxon>
        <taxon>Lepidosauria</taxon>
        <taxon>Squamata</taxon>
        <taxon>Bifurcata</taxon>
        <taxon>Unidentata</taxon>
        <taxon>Episquamata</taxon>
        <taxon>Toxicofera</taxon>
        <taxon>Anguimorpha</taxon>
        <taxon>Paleoanguimorpha</taxon>
        <taxon>Varanoidea</taxon>
        <taxon>Varanidae</taxon>
        <taxon>Varanus</taxon>
    </lineage>
</organism>
<evidence type="ECO:0000256" key="2">
    <source>
        <dbReference type="SAM" id="MobiDB-lite"/>
    </source>
</evidence>
<evidence type="ECO:0000256" key="1">
    <source>
        <dbReference type="SAM" id="Coils"/>
    </source>
</evidence>
<keyword evidence="3" id="KW-1133">Transmembrane helix</keyword>
<feature type="transmembrane region" description="Helical" evidence="3">
    <location>
        <begin position="16"/>
        <end position="37"/>
    </location>
</feature>
<reference evidence="5" key="2">
    <citation type="submission" date="2025-09" db="UniProtKB">
        <authorList>
            <consortium name="Ensembl"/>
        </authorList>
    </citation>
    <scope>IDENTIFICATION</scope>
</reference>
<dbReference type="SMART" id="SM01203">
    <property type="entry name" value="DUF3585"/>
    <property type="match status" value="1"/>
</dbReference>
<dbReference type="PANTHER" id="PTHR23167:SF39">
    <property type="entry name" value="[F-ACTIN]-MONOOXYGENASE MICAL2"/>
    <property type="match status" value="1"/>
</dbReference>
<dbReference type="PROSITE" id="PS51848">
    <property type="entry name" value="BMERB"/>
    <property type="match status" value="1"/>
</dbReference>
<accession>A0A8D2LJF6</accession>
<feature type="compositionally biased region" description="Basic and acidic residues" evidence="2">
    <location>
        <begin position="109"/>
        <end position="123"/>
    </location>
</feature>
<evidence type="ECO:0000259" key="4">
    <source>
        <dbReference type="PROSITE" id="PS51848"/>
    </source>
</evidence>
<evidence type="ECO:0000313" key="5">
    <source>
        <dbReference type="Ensembl" id="ENSVKKP00000022609.1"/>
    </source>
</evidence>
<feature type="domain" description="BMERB" evidence="4">
    <location>
        <begin position="470"/>
        <end position="621"/>
    </location>
</feature>
<reference evidence="5" key="1">
    <citation type="submission" date="2025-08" db="UniProtKB">
        <authorList>
            <consortium name="Ensembl"/>
        </authorList>
    </citation>
    <scope>IDENTIFICATION</scope>
</reference>
<dbReference type="InterPro" id="IPR050540">
    <property type="entry name" value="F-actin_Monoox_Mical"/>
</dbReference>
<dbReference type="InterPro" id="IPR022735">
    <property type="entry name" value="bMERB_dom"/>
</dbReference>
<dbReference type="Proteomes" id="UP000694545">
    <property type="component" value="Unplaced"/>
</dbReference>
<dbReference type="PANTHER" id="PTHR23167">
    <property type="entry name" value="CALPONIN HOMOLOGY DOMAIN-CONTAINING PROTEIN DDB_G0272472-RELATED"/>
    <property type="match status" value="1"/>
</dbReference>
<proteinExistence type="predicted"/>
<keyword evidence="3" id="KW-0472">Membrane</keyword>
<sequence>FNWLSNKLAEWRSMEVMMVSTFVYLFIYCFCIMFTSFKALRTFLLPKYPQFSKCRNPQAFPLDCSGSVCPADQSSSPSYPELGVRDYSTEDRCLRNQTVYDVSSVNPDVGDKTASRSAKERHDRHLNKAKHKIMRKLTLSMEQQSKQLAPNDVRLDETRTKEQGQEIPEPKNASFRRYENIPKQAKCGRSLKFPDGDSLILSPEDRLPKNVDNCPKDHMAGQPKSPLKLIANAIKKSIIDPLISSPEGLRKGQEMHSKLPSESTFFNFPHALVHSVSLRNSKNDVQTQELHRLNSAENGLGIRSSDMPHFSSVPREEYSCDDKCVSFPVYSVHSNLSKSPPKSVYSASNVDDVPTLLERFTLKENLWKTAKDDWRARNQKNILYSSLRHHNKNADTILDSAEQRNNVWNLFSSFRNKVDDRVQSTPLMPPVSPCTVFDVDEVLNNSSKEEHLGKKTLDLHYIYINISIATALRNFFFNLYIHVQAIQRLLEEVEEKQRDLEVYGVQLEKELRGESDSRTQDETQLLHEWFELVLEKNKLMRYESELLIIKRVAISYAIVICGQNWFTINVAECYPLFYTYVFSRAKVLLGEHVNLTIAYNIRKTYVQVYGFQSGGNGFIVL</sequence>
<dbReference type="Pfam" id="PF12130">
    <property type="entry name" value="bMERB_dom"/>
    <property type="match status" value="1"/>
</dbReference>
<feature type="region of interest" description="Disordered" evidence="2">
    <location>
        <begin position="105"/>
        <end position="126"/>
    </location>
</feature>
<keyword evidence="6" id="KW-1185">Reference proteome</keyword>
<protein>
    <recommendedName>
        <fullName evidence="4">BMERB domain-containing protein</fullName>
    </recommendedName>
</protein>
<dbReference type="Ensembl" id="ENSVKKT00000023169.1">
    <property type="protein sequence ID" value="ENSVKKP00000022609.1"/>
    <property type="gene ID" value="ENSVKKG00000015036.1"/>
</dbReference>
<feature type="coiled-coil region" evidence="1">
    <location>
        <begin position="483"/>
        <end position="510"/>
    </location>
</feature>